<accession>A0A8S5UWC8</accession>
<reference evidence="1" key="1">
    <citation type="journal article" date="2021" name="Proc. Natl. Acad. Sci. U.S.A.">
        <title>A Catalog of Tens of Thousands of Viruses from Human Metagenomes Reveals Hidden Associations with Chronic Diseases.</title>
        <authorList>
            <person name="Tisza M.J."/>
            <person name="Buck C.B."/>
        </authorList>
    </citation>
    <scope>NUCLEOTIDE SEQUENCE</scope>
    <source>
        <strain evidence="1">CtgaU3</strain>
    </source>
</reference>
<proteinExistence type="predicted"/>
<protein>
    <recommendedName>
        <fullName evidence="2">Head-to-tail adaptor</fullName>
    </recommendedName>
</protein>
<dbReference type="EMBL" id="BK016153">
    <property type="protein sequence ID" value="DAF98698.1"/>
    <property type="molecule type" value="Genomic_DNA"/>
</dbReference>
<name>A0A8S5UWC8_9CAUD</name>
<evidence type="ECO:0008006" key="2">
    <source>
        <dbReference type="Google" id="ProtNLM"/>
    </source>
</evidence>
<organism evidence="1">
    <name type="scientific">Siphoviridae sp. ctgaU3</name>
    <dbReference type="NCBI Taxonomy" id="2825609"/>
    <lineage>
        <taxon>Viruses</taxon>
        <taxon>Duplodnaviria</taxon>
        <taxon>Heunggongvirae</taxon>
        <taxon>Uroviricota</taxon>
        <taxon>Caudoviricetes</taxon>
    </lineage>
</organism>
<sequence>MASDPLAPVGLLSEWLGEPITEEADVSRAKMLLRRASTIVIEEAGRLAHPWTATDVPDGVQQIVLSCAGRAYTNPESWNYERLDDWMGGGRPVPEDGLYLTPTERRSLLLYAEDGRPKGIGIMRTARPVWPAVRYDDGWVRYIRENG</sequence>
<evidence type="ECO:0000313" key="1">
    <source>
        <dbReference type="EMBL" id="DAF98698.1"/>
    </source>
</evidence>